<dbReference type="Pfam" id="PF07019">
    <property type="entry name" value="EMC6"/>
    <property type="match status" value="1"/>
</dbReference>
<dbReference type="GO" id="GO:0000045">
    <property type="term" value="P:autophagosome assembly"/>
    <property type="evidence" value="ECO:0007669"/>
    <property type="project" value="TreeGrafter"/>
</dbReference>
<keyword evidence="4 8" id="KW-0812">Transmembrane</keyword>
<dbReference type="Proteomes" id="UP000007148">
    <property type="component" value="Unassembled WGS sequence"/>
</dbReference>
<evidence type="ECO:0000256" key="1">
    <source>
        <dbReference type="ARBA" id="ARBA00004477"/>
    </source>
</evidence>
<dbReference type="InterPro" id="IPR008504">
    <property type="entry name" value="Emc6"/>
</dbReference>
<name>G4TKJ3_SERID</name>
<dbReference type="GO" id="GO:0072546">
    <property type="term" value="C:EMC complex"/>
    <property type="evidence" value="ECO:0007669"/>
    <property type="project" value="InterPro"/>
</dbReference>
<feature type="transmembrane region" description="Helical" evidence="8">
    <location>
        <begin position="21"/>
        <end position="41"/>
    </location>
</feature>
<comment type="subcellular location">
    <subcellularLocation>
        <location evidence="1">Endoplasmic reticulum membrane</location>
        <topology evidence="1">Multi-pass membrane protein</topology>
    </subcellularLocation>
</comment>
<dbReference type="GO" id="GO:0034975">
    <property type="term" value="P:protein folding in endoplasmic reticulum"/>
    <property type="evidence" value="ECO:0007669"/>
    <property type="project" value="TreeGrafter"/>
</dbReference>
<dbReference type="InParanoid" id="G4TKJ3"/>
<feature type="transmembrane region" description="Helical" evidence="8">
    <location>
        <begin position="47"/>
        <end position="68"/>
    </location>
</feature>
<dbReference type="eggNOG" id="KOG4455">
    <property type="taxonomic scope" value="Eukaryota"/>
</dbReference>
<evidence type="ECO:0000256" key="3">
    <source>
        <dbReference type="ARBA" id="ARBA00020827"/>
    </source>
</evidence>
<dbReference type="OrthoDB" id="16510at2759"/>
<dbReference type="PANTHER" id="PTHR20994:SF0">
    <property type="entry name" value="ER MEMBRANE PROTEIN COMPLEX SUBUNIT 6"/>
    <property type="match status" value="1"/>
</dbReference>
<gene>
    <name evidence="9" type="ORF">PIIN_05761</name>
</gene>
<dbReference type="STRING" id="1109443.G4TKJ3"/>
<dbReference type="FunCoup" id="G4TKJ3">
    <property type="interactions" value="186"/>
</dbReference>
<protein>
    <recommendedName>
        <fullName evidence="3">ER membrane protein complex subunit 6</fullName>
    </recommendedName>
</protein>
<keyword evidence="6 8" id="KW-1133">Transmembrane helix</keyword>
<dbReference type="EMBL" id="CAFZ01000136">
    <property type="protein sequence ID" value="CCA71826.1"/>
    <property type="molecule type" value="Genomic_DNA"/>
</dbReference>
<evidence type="ECO:0000313" key="9">
    <source>
        <dbReference type="EMBL" id="CCA71826.1"/>
    </source>
</evidence>
<organism evidence="9 10">
    <name type="scientific">Serendipita indica (strain DSM 11827)</name>
    <name type="common">Root endophyte fungus</name>
    <name type="synonym">Piriformospora indica</name>
    <dbReference type="NCBI Taxonomy" id="1109443"/>
    <lineage>
        <taxon>Eukaryota</taxon>
        <taxon>Fungi</taxon>
        <taxon>Dikarya</taxon>
        <taxon>Basidiomycota</taxon>
        <taxon>Agaricomycotina</taxon>
        <taxon>Agaricomycetes</taxon>
        <taxon>Sebacinales</taxon>
        <taxon>Serendipitaceae</taxon>
        <taxon>Serendipita</taxon>
    </lineage>
</organism>
<comment type="caution">
    <text evidence="9">The sequence shown here is derived from an EMBL/GenBank/DDBJ whole genome shotgun (WGS) entry which is preliminary data.</text>
</comment>
<keyword evidence="5" id="KW-0256">Endoplasmic reticulum</keyword>
<proteinExistence type="inferred from homology"/>
<evidence type="ECO:0000256" key="5">
    <source>
        <dbReference type="ARBA" id="ARBA00022824"/>
    </source>
</evidence>
<evidence type="ECO:0000256" key="2">
    <source>
        <dbReference type="ARBA" id="ARBA00009436"/>
    </source>
</evidence>
<dbReference type="HOGENOM" id="CLU_110781_1_0_1"/>
<evidence type="ECO:0000256" key="4">
    <source>
        <dbReference type="ARBA" id="ARBA00022692"/>
    </source>
</evidence>
<accession>G4TKJ3</accession>
<feature type="transmembrane region" description="Helical" evidence="8">
    <location>
        <begin position="89"/>
        <end position="111"/>
    </location>
</feature>
<reference evidence="9 10" key="1">
    <citation type="journal article" date="2011" name="PLoS Pathog.">
        <title>Endophytic Life Strategies Decoded by Genome and Transcriptome Analyses of the Mutualistic Root Symbiont Piriformospora indica.</title>
        <authorList>
            <person name="Zuccaro A."/>
            <person name="Lahrmann U."/>
            <person name="Guldener U."/>
            <person name="Langen G."/>
            <person name="Pfiffi S."/>
            <person name="Biedenkopf D."/>
            <person name="Wong P."/>
            <person name="Samans B."/>
            <person name="Grimm C."/>
            <person name="Basiewicz M."/>
            <person name="Murat C."/>
            <person name="Martin F."/>
            <person name="Kogel K.H."/>
        </authorList>
    </citation>
    <scope>NUCLEOTIDE SEQUENCE [LARGE SCALE GENOMIC DNA]</scope>
    <source>
        <strain evidence="9 10">DSM 11827</strain>
    </source>
</reference>
<sequence length="115" mass="12235">MDDQTASLIYAPHLQSNLSTIFTIKFLTAVFSGATAGVLGLTNLAGFLLFAVSTLVSAALVVFLKCGGKPSLYIGDGKTLSTRGAVMQLLLPGVDNFFGFILTWTLLYGIIHVYD</sequence>
<comment type="similarity">
    <text evidence="2">Belongs to the EMC6 family.</text>
</comment>
<evidence type="ECO:0000256" key="8">
    <source>
        <dbReference type="SAM" id="Phobius"/>
    </source>
</evidence>
<evidence type="ECO:0000313" key="10">
    <source>
        <dbReference type="Proteomes" id="UP000007148"/>
    </source>
</evidence>
<keyword evidence="7 8" id="KW-0472">Membrane</keyword>
<evidence type="ECO:0000256" key="6">
    <source>
        <dbReference type="ARBA" id="ARBA00022989"/>
    </source>
</evidence>
<keyword evidence="10" id="KW-1185">Reference proteome</keyword>
<evidence type="ECO:0000256" key="7">
    <source>
        <dbReference type="ARBA" id="ARBA00023136"/>
    </source>
</evidence>
<dbReference type="InterPro" id="IPR029008">
    <property type="entry name" value="EMC6-like"/>
</dbReference>
<dbReference type="PANTHER" id="PTHR20994">
    <property type="entry name" value="ER MEMBRANE PROTEIN COMPLEX SUBUNIT 6"/>
    <property type="match status" value="1"/>
</dbReference>
<dbReference type="OMA" id="VNCKGRP"/>
<dbReference type="AlphaFoldDB" id="G4TKJ3"/>